<keyword evidence="6 12" id="KW-0808">Transferase</keyword>
<dbReference type="GO" id="GO:0006269">
    <property type="term" value="P:DNA replication, synthesis of primer"/>
    <property type="evidence" value="ECO:0007669"/>
    <property type="project" value="UniProtKB-KW"/>
</dbReference>
<dbReference type="GO" id="GO:0005658">
    <property type="term" value="C:alpha DNA polymerase:primase complex"/>
    <property type="evidence" value="ECO:0007669"/>
    <property type="project" value="EnsemblFungi"/>
</dbReference>
<evidence type="ECO:0000256" key="13">
    <source>
        <dbReference type="SAM" id="MobiDB-lite"/>
    </source>
</evidence>
<dbReference type="GO" id="GO:0046872">
    <property type="term" value="F:metal ion binding"/>
    <property type="evidence" value="ECO:0007669"/>
    <property type="project" value="UniProtKB-KW"/>
</dbReference>
<keyword evidence="7" id="KW-0548">Nucleotidyltransferase</keyword>
<comment type="caution">
    <text evidence="14">The sequence shown here is derived from an EMBL/GenBank/DDBJ whole genome shotgun (WGS) entry which is preliminary data.</text>
</comment>
<dbReference type="GO" id="GO:0003899">
    <property type="term" value="F:DNA-directed RNA polymerase activity"/>
    <property type="evidence" value="ECO:0007669"/>
    <property type="project" value="InterPro"/>
</dbReference>
<dbReference type="Pfam" id="PF01896">
    <property type="entry name" value="DNA_primase_S"/>
    <property type="match status" value="1"/>
</dbReference>
<evidence type="ECO:0000256" key="2">
    <source>
        <dbReference type="ARBA" id="ARBA00001946"/>
    </source>
</evidence>
<evidence type="ECO:0000256" key="8">
    <source>
        <dbReference type="ARBA" id="ARBA00022705"/>
    </source>
</evidence>
<evidence type="ECO:0000256" key="7">
    <source>
        <dbReference type="ARBA" id="ARBA00022695"/>
    </source>
</evidence>
<keyword evidence="10" id="KW-0862">Zinc</keyword>
<evidence type="ECO:0000313" key="14">
    <source>
        <dbReference type="EMBL" id="ORY27030.1"/>
    </source>
</evidence>
<accession>A0A1Y2AXL4</accession>
<dbReference type="EC" id="2.7.7.-" evidence="12"/>
<dbReference type="NCBIfam" id="TIGR00335">
    <property type="entry name" value="primase_sml"/>
    <property type="match status" value="1"/>
</dbReference>
<comment type="cofactor">
    <cofactor evidence="1">
        <name>Mn(2+)</name>
        <dbReference type="ChEBI" id="CHEBI:29035"/>
    </cofactor>
</comment>
<evidence type="ECO:0000256" key="12">
    <source>
        <dbReference type="RuleBase" id="RU003514"/>
    </source>
</evidence>
<keyword evidence="11" id="KW-0804">Transcription</keyword>
<reference evidence="14 15" key="1">
    <citation type="submission" date="2016-08" db="EMBL/GenBank/DDBJ databases">
        <title>A Parts List for Fungal Cellulosomes Revealed by Comparative Genomics.</title>
        <authorList>
            <consortium name="DOE Joint Genome Institute"/>
            <person name="Haitjema C.H."/>
            <person name="Gilmore S.P."/>
            <person name="Henske J.K."/>
            <person name="Solomon K.V."/>
            <person name="De Groot R."/>
            <person name="Kuo A."/>
            <person name="Mondo S.J."/>
            <person name="Salamov A.A."/>
            <person name="Labutti K."/>
            <person name="Zhao Z."/>
            <person name="Chiniquy J."/>
            <person name="Barry K."/>
            <person name="Brewer H.M."/>
            <person name="Purvine S.O."/>
            <person name="Wright A.T."/>
            <person name="Boxma B."/>
            <person name="Van Alen T."/>
            <person name="Hackstein J.H."/>
            <person name="Baker S.E."/>
            <person name="Grigoriev I.V."/>
            <person name="O'Malley M.A."/>
        </authorList>
    </citation>
    <scope>NUCLEOTIDE SEQUENCE [LARGE SCALE GENOMIC DNA]</scope>
    <source>
        <strain evidence="14 15">G1</strain>
    </source>
</reference>
<name>A0A1Y2AXL4_9FUNG</name>
<dbReference type="STRING" id="1754190.A0A1Y2AXL4"/>
<evidence type="ECO:0000256" key="1">
    <source>
        <dbReference type="ARBA" id="ARBA00001936"/>
    </source>
</evidence>
<feature type="region of interest" description="Disordered" evidence="13">
    <location>
        <begin position="1"/>
        <end position="47"/>
    </location>
</feature>
<dbReference type="FunFam" id="3.90.920.10:FF:000001">
    <property type="entry name" value="DNA primase"/>
    <property type="match status" value="1"/>
</dbReference>
<feature type="compositionally biased region" description="Acidic residues" evidence="13">
    <location>
        <begin position="1"/>
        <end position="12"/>
    </location>
</feature>
<dbReference type="InterPro" id="IPR002755">
    <property type="entry name" value="DNA_primase_S"/>
</dbReference>
<gene>
    <name evidence="14" type="ORF">LY90DRAFT_388509</name>
</gene>
<evidence type="ECO:0000313" key="15">
    <source>
        <dbReference type="Proteomes" id="UP000193920"/>
    </source>
</evidence>
<dbReference type="GO" id="GO:0000785">
    <property type="term" value="C:chromatin"/>
    <property type="evidence" value="ECO:0007669"/>
    <property type="project" value="EnsemblFungi"/>
</dbReference>
<evidence type="ECO:0000256" key="11">
    <source>
        <dbReference type="ARBA" id="ARBA00023163"/>
    </source>
</evidence>
<dbReference type="Gene3D" id="3.90.920.10">
    <property type="entry name" value="DNA primase, PRIM domain"/>
    <property type="match status" value="1"/>
</dbReference>
<evidence type="ECO:0000256" key="5">
    <source>
        <dbReference type="ARBA" id="ARBA00022515"/>
    </source>
</evidence>
<dbReference type="Proteomes" id="UP000193920">
    <property type="component" value="Unassembled WGS sequence"/>
</dbReference>
<comment type="similarity">
    <text evidence="3 12">Belongs to the eukaryotic-type primase small subunit family.</text>
</comment>
<feature type="compositionally biased region" description="Low complexity" evidence="13">
    <location>
        <begin position="20"/>
        <end position="29"/>
    </location>
</feature>
<keyword evidence="9" id="KW-0479">Metal-binding</keyword>
<keyword evidence="15" id="KW-1185">Reference proteome</keyword>
<dbReference type="EMBL" id="MCOG01000196">
    <property type="protein sequence ID" value="ORY27030.1"/>
    <property type="molecule type" value="Genomic_DNA"/>
</dbReference>
<protein>
    <recommendedName>
        <fullName evidence="12">DNA primase</fullName>
        <ecNumber evidence="12">2.7.7.-</ecNumber>
    </recommendedName>
</protein>
<keyword evidence="8 12" id="KW-0235">DNA replication</keyword>
<dbReference type="GO" id="GO:0005737">
    <property type="term" value="C:cytoplasm"/>
    <property type="evidence" value="ECO:0007669"/>
    <property type="project" value="EnsemblFungi"/>
</dbReference>
<evidence type="ECO:0000256" key="4">
    <source>
        <dbReference type="ARBA" id="ARBA00022478"/>
    </source>
</evidence>
<dbReference type="AlphaFoldDB" id="A0A1Y2AXL4"/>
<evidence type="ECO:0000256" key="10">
    <source>
        <dbReference type="ARBA" id="ARBA00022833"/>
    </source>
</evidence>
<dbReference type="OrthoDB" id="19606at2759"/>
<evidence type="ECO:0000256" key="9">
    <source>
        <dbReference type="ARBA" id="ARBA00022723"/>
    </source>
</evidence>
<dbReference type="SUPFAM" id="SSF56747">
    <property type="entry name" value="Prim-pol domain"/>
    <property type="match status" value="1"/>
</dbReference>
<dbReference type="InterPro" id="IPR014052">
    <property type="entry name" value="DNA_primase_ssu_euk/arc"/>
</dbReference>
<evidence type="ECO:0000256" key="3">
    <source>
        <dbReference type="ARBA" id="ARBA00009762"/>
    </source>
</evidence>
<keyword evidence="4 12" id="KW-0240">DNA-directed RNA polymerase</keyword>
<dbReference type="GO" id="GO:0006270">
    <property type="term" value="P:DNA replication initiation"/>
    <property type="evidence" value="ECO:0007669"/>
    <property type="project" value="EnsemblFungi"/>
</dbReference>
<dbReference type="CDD" id="cd04860">
    <property type="entry name" value="AE_Prim_S"/>
    <property type="match status" value="1"/>
</dbReference>
<keyword evidence="5 12" id="KW-0639">Primosome</keyword>
<feature type="region of interest" description="Disordered" evidence="13">
    <location>
        <begin position="83"/>
        <end position="106"/>
    </location>
</feature>
<feature type="compositionally biased region" description="Low complexity" evidence="13">
    <location>
        <begin position="83"/>
        <end position="101"/>
    </location>
</feature>
<organism evidence="14 15">
    <name type="scientific">Neocallimastix californiae</name>
    <dbReference type="NCBI Taxonomy" id="1754190"/>
    <lineage>
        <taxon>Eukaryota</taxon>
        <taxon>Fungi</taxon>
        <taxon>Fungi incertae sedis</taxon>
        <taxon>Chytridiomycota</taxon>
        <taxon>Chytridiomycota incertae sedis</taxon>
        <taxon>Neocallimastigomycetes</taxon>
        <taxon>Neocallimastigales</taxon>
        <taxon>Neocallimastigaceae</taxon>
        <taxon>Neocallimastix</taxon>
    </lineage>
</organism>
<dbReference type="PANTHER" id="PTHR10536">
    <property type="entry name" value="DNA PRIMASE SMALL SUBUNIT"/>
    <property type="match status" value="1"/>
</dbReference>
<evidence type="ECO:0000256" key="6">
    <source>
        <dbReference type="ARBA" id="ARBA00022679"/>
    </source>
</evidence>
<comment type="cofactor">
    <cofactor evidence="2">
        <name>Mg(2+)</name>
        <dbReference type="ChEBI" id="CHEBI:18420"/>
    </cofactor>
</comment>
<proteinExistence type="inferred from homology"/>
<sequence length="545" mass="63519">MDTDAMEIDNIQDNENLIRNNTNDVSNSDKNNDNNKIDVEEDDSEDEFGDIDLNEDEINFLMSPQSQKSNNFTMETGTPTKLNFNSTSNSVSNSVSNSNYSIDPNNTSIPIKSSQSTSMYSYSQNLGSSIEDQEFLKNLEIYYENLFPYKQYYNWLSYGNVNKEYFPHREFSFTLISDAYIRFQSFLNEKELKDNMLKYNPKKIDIGAVYNIRPNEKRKYLGVAFKPIEKELVFDIDMTDYDDIRTCCSGGNVCSKCWTFMTIAIKIIHRILTEDFGFEHILWVYSGRRGVHCWVCDERARKLSESARKAIVSYIEVIKGSDQQSKKVNLPTNLHPSLSEAENIVREYFPKLILEDMNIFDKKKEYSKLLDIIPDDEIKAKLSKSWETSDNSPEYKWNELSIEVEGKEKKKKELKNLVRDIIFQYTYPRLDFNVSIHLNHLLKSPFCIHPGTGRVCVPIDPEFCDDFDPLSVPTLNKLIEELSIIKKENINNSPTRVNYLKSTSIAKYMKPFNKFLKSLETEIHQARIIKKELEEQNLEDYLKTE</sequence>